<dbReference type="HAMAP" id="MF_02225">
    <property type="entry name" value="CoaBC"/>
    <property type="match status" value="1"/>
</dbReference>
<dbReference type="SUPFAM" id="SSF52507">
    <property type="entry name" value="Homo-oligomeric flavin-containing Cys decarboxylases, HFCD"/>
    <property type="match status" value="1"/>
</dbReference>
<comment type="pathway">
    <text evidence="3 4">Cofactor biosynthesis; coenzyme A biosynthesis; CoA from (R)-pantothenate: step 2/5.</text>
</comment>
<dbReference type="AlphaFoldDB" id="A0A3Q9JMZ2"/>
<dbReference type="GO" id="GO:0015941">
    <property type="term" value="P:pantothenate catabolic process"/>
    <property type="evidence" value="ECO:0007669"/>
    <property type="project" value="InterPro"/>
</dbReference>
<evidence type="ECO:0000256" key="4">
    <source>
        <dbReference type="RuleBase" id="RU364078"/>
    </source>
</evidence>
<feature type="binding site" evidence="3">
    <location>
        <position position="278"/>
    </location>
    <ligand>
        <name>CTP</name>
        <dbReference type="ChEBI" id="CHEBI:37563"/>
    </ligand>
</feature>
<evidence type="ECO:0000313" key="7">
    <source>
        <dbReference type="EMBL" id="AZS51321.1"/>
    </source>
</evidence>
<feature type="binding site" evidence="3">
    <location>
        <begin position="307"/>
        <end position="310"/>
    </location>
    <ligand>
        <name>CTP</name>
        <dbReference type="ChEBI" id="CHEBI:37563"/>
    </ligand>
</feature>
<evidence type="ECO:0000256" key="3">
    <source>
        <dbReference type="HAMAP-Rule" id="MF_02225"/>
    </source>
</evidence>
<keyword evidence="3 4" id="KW-0288">FMN</keyword>
<comment type="function">
    <text evidence="3">Catalyzes two sequential steps in the biosynthesis of coenzyme A. In the first step cysteine is conjugated to 4'-phosphopantothenate to form 4-phosphopantothenoylcysteine. In the second step the latter compound is decarboxylated to form 4'-phosphopantotheine.</text>
</comment>
<dbReference type="EC" id="6.3.2.5" evidence="3"/>
<keyword evidence="3 4" id="KW-0285">Flavoprotein</keyword>
<comment type="cofactor">
    <cofactor evidence="3">
        <name>Mg(2+)</name>
        <dbReference type="ChEBI" id="CHEBI:18420"/>
    </cofactor>
</comment>
<dbReference type="UniPathway" id="UPA00241">
    <property type="reaction ID" value="UER00353"/>
</dbReference>
<dbReference type="GO" id="GO:0015937">
    <property type="term" value="P:coenzyme A biosynthetic process"/>
    <property type="evidence" value="ECO:0007669"/>
    <property type="project" value="UniProtKB-UniRule"/>
</dbReference>
<evidence type="ECO:0000256" key="2">
    <source>
        <dbReference type="ARBA" id="ARBA00023239"/>
    </source>
</evidence>
<comment type="function">
    <text evidence="4">Catalyzes two steps in the biosynthesis of coenzyme A. In the first step cysteine is conjugated to 4'-phosphopantothenate to form 4-phosphopantothenoylcysteine, in the latter compound is decarboxylated to form 4'-phosphopantotheine.</text>
</comment>
<dbReference type="Gene3D" id="3.40.50.10300">
    <property type="entry name" value="CoaB-like"/>
    <property type="match status" value="1"/>
</dbReference>
<comment type="similarity">
    <text evidence="3 4">In the N-terminal section; belongs to the HFCD (homo-oligomeric flavin containing Cys decarboxylase) superfamily.</text>
</comment>
<feature type="region of interest" description="Phosphopantothenate--cysteine ligase" evidence="3">
    <location>
        <begin position="191"/>
        <end position="406"/>
    </location>
</feature>
<evidence type="ECO:0000256" key="1">
    <source>
        <dbReference type="ARBA" id="ARBA00022793"/>
    </source>
</evidence>
<dbReference type="Pfam" id="PF04127">
    <property type="entry name" value="DFP"/>
    <property type="match status" value="1"/>
</dbReference>
<dbReference type="NCBIfam" id="TIGR00521">
    <property type="entry name" value="coaBC_dfp"/>
    <property type="match status" value="1"/>
</dbReference>
<feature type="domain" description="Flavoprotein" evidence="5">
    <location>
        <begin position="7"/>
        <end position="177"/>
    </location>
</feature>
<reference evidence="8" key="1">
    <citation type="submission" date="2018-06" db="EMBL/GenBank/DDBJ databases">
        <title>Complete genome of Pseudomonas insecticola strain QZS01.</title>
        <authorList>
            <person name="Wang J."/>
            <person name="Su Q."/>
        </authorList>
    </citation>
    <scope>NUCLEOTIDE SEQUENCE [LARGE SCALE GENOMIC DNA]</scope>
    <source>
        <strain evidence="8">QZS01</strain>
    </source>
</reference>
<dbReference type="Pfam" id="PF02441">
    <property type="entry name" value="Flavoprotein"/>
    <property type="match status" value="1"/>
</dbReference>
<gene>
    <name evidence="3 7" type="primary">coaBC</name>
    <name evidence="7" type="ORF">DM558_11315</name>
</gene>
<proteinExistence type="inferred from homology"/>
<name>A0A3Q9JMZ2_9GAMM</name>
<dbReference type="InterPro" id="IPR003382">
    <property type="entry name" value="Flavoprotein"/>
</dbReference>
<feature type="binding site" evidence="3">
    <location>
        <position position="325"/>
    </location>
    <ligand>
        <name>CTP</name>
        <dbReference type="ChEBI" id="CHEBI:37563"/>
    </ligand>
</feature>
<feature type="active site" description="Proton donor" evidence="3">
    <location>
        <position position="159"/>
    </location>
</feature>
<comment type="catalytic activity">
    <reaction evidence="3 4">
        <text>N-[(R)-4-phosphopantothenoyl]-L-cysteine + H(+) = (R)-4'-phosphopantetheine + CO2</text>
        <dbReference type="Rhea" id="RHEA:16793"/>
        <dbReference type="ChEBI" id="CHEBI:15378"/>
        <dbReference type="ChEBI" id="CHEBI:16526"/>
        <dbReference type="ChEBI" id="CHEBI:59458"/>
        <dbReference type="ChEBI" id="CHEBI:61723"/>
        <dbReference type="EC" id="4.1.1.36"/>
    </reaction>
</comment>
<keyword evidence="8" id="KW-1185">Reference proteome</keyword>
<dbReference type="InterPro" id="IPR036551">
    <property type="entry name" value="Flavin_trans-like"/>
</dbReference>
<dbReference type="GO" id="GO:0071513">
    <property type="term" value="C:phosphopantothenoylcysteine decarboxylase complex"/>
    <property type="evidence" value="ECO:0007669"/>
    <property type="project" value="TreeGrafter"/>
</dbReference>
<dbReference type="PANTHER" id="PTHR14359">
    <property type="entry name" value="HOMO-OLIGOMERIC FLAVIN CONTAINING CYS DECARBOXYLASE FAMILY"/>
    <property type="match status" value="1"/>
</dbReference>
<dbReference type="Gene3D" id="3.40.50.1950">
    <property type="entry name" value="Flavin prenyltransferase-like"/>
    <property type="match status" value="1"/>
</dbReference>
<dbReference type="Proteomes" id="UP000273143">
    <property type="component" value="Chromosome"/>
</dbReference>
<evidence type="ECO:0000259" key="6">
    <source>
        <dbReference type="Pfam" id="PF04127"/>
    </source>
</evidence>
<dbReference type="EC" id="4.1.1.36" evidence="3"/>
<comment type="caution">
    <text evidence="3">Lacks conserved residue(s) required for the propagation of feature annotation.</text>
</comment>
<dbReference type="PANTHER" id="PTHR14359:SF6">
    <property type="entry name" value="PHOSPHOPANTOTHENOYLCYSTEINE DECARBOXYLASE"/>
    <property type="match status" value="1"/>
</dbReference>
<comment type="pathway">
    <text evidence="3 4">Cofactor biosynthesis; coenzyme A biosynthesis; CoA from (R)-pantothenate: step 3/5.</text>
</comment>
<feature type="domain" description="DNA/pantothenate metabolism flavoprotein C-terminal" evidence="6">
    <location>
        <begin position="186"/>
        <end position="397"/>
    </location>
</feature>
<dbReference type="InterPro" id="IPR035929">
    <property type="entry name" value="CoaB-like_sf"/>
</dbReference>
<keyword evidence="3" id="KW-0460">Magnesium</keyword>
<keyword evidence="2 3" id="KW-0456">Lyase</keyword>
<dbReference type="InterPro" id="IPR005252">
    <property type="entry name" value="CoaBC"/>
</dbReference>
<keyword evidence="3" id="KW-0479">Metal-binding</keyword>
<protein>
    <recommendedName>
        <fullName evidence="3">Coenzyme A biosynthesis bifunctional protein CoaBC</fullName>
    </recommendedName>
    <alternativeName>
        <fullName evidence="3">DNA/pantothenate metabolism flavoprotein</fullName>
    </alternativeName>
    <alternativeName>
        <fullName evidence="3">Phosphopantothenoylcysteine synthetase/decarboxylase</fullName>
        <shortName evidence="3">PPCS-PPCDC</shortName>
    </alternativeName>
    <domain>
        <recommendedName>
            <fullName evidence="3">Phosphopantothenoylcysteine decarboxylase</fullName>
            <shortName evidence="3">PPC decarboxylase</shortName>
            <shortName evidence="3">PPC-DC</shortName>
            <ecNumber evidence="3">4.1.1.36</ecNumber>
        </recommendedName>
        <alternativeName>
            <fullName evidence="3">CoaC</fullName>
        </alternativeName>
    </domain>
    <domain>
        <recommendedName>
            <fullName evidence="3">Phosphopantothenate--cysteine ligase</fullName>
            <ecNumber evidence="3">6.3.2.5</ecNumber>
        </recommendedName>
        <alternativeName>
            <fullName evidence="3">CoaB</fullName>
        </alternativeName>
        <alternativeName>
            <fullName evidence="3">Phosphopantothenoylcysteine synthetase</fullName>
            <shortName evidence="3">PPC synthetase</shortName>
            <shortName evidence="3">PPC-S</shortName>
        </alternativeName>
    </domain>
</protein>
<dbReference type="GO" id="GO:0004632">
    <property type="term" value="F:phosphopantothenate--cysteine ligase activity"/>
    <property type="evidence" value="ECO:0007669"/>
    <property type="project" value="UniProtKB-UniRule"/>
</dbReference>
<comment type="catalytic activity">
    <reaction evidence="3 4">
        <text>(R)-4'-phosphopantothenate + L-cysteine + CTP = N-[(R)-4-phosphopantothenoyl]-L-cysteine + CMP + diphosphate + H(+)</text>
        <dbReference type="Rhea" id="RHEA:19397"/>
        <dbReference type="ChEBI" id="CHEBI:10986"/>
        <dbReference type="ChEBI" id="CHEBI:15378"/>
        <dbReference type="ChEBI" id="CHEBI:33019"/>
        <dbReference type="ChEBI" id="CHEBI:35235"/>
        <dbReference type="ChEBI" id="CHEBI:37563"/>
        <dbReference type="ChEBI" id="CHEBI:59458"/>
        <dbReference type="ChEBI" id="CHEBI:60377"/>
        <dbReference type="EC" id="6.3.2.5"/>
    </reaction>
</comment>
<feature type="binding site" evidence="3">
    <location>
        <position position="288"/>
    </location>
    <ligand>
        <name>CTP</name>
        <dbReference type="ChEBI" id="CHEBI:37563"/>
    </ligand>
</feature>
<sequence>MRRLHNKRIVLGVGGGIAAYKSAELIRKLKEQGADVKVVMTRAGCEFITPLTLQALSGNPVHVDLLDPNAEAAMGHIELARWADLVIIAPTTANLLARLAAGQANDLLTTLVLATDAKVMLAPAMNQAMWRDLVTQENVNKLLTRGFLIVGPDSGEQACGDIGPGRMLEPIVIAQHIANSFTTKALTGKRVVITAGPTQENIDPVRYITNHSSGKMGFALAEAAVEEGAEVILISGPVSLATPDRVERINVVSAQDMLVACESVMPSDIFIAVAAVADFRPQVVAKQKLKKQPDNEQGLLLELVRNPDILATIAAREDRPFCVGFAAETENLLEYAEKKLKAKNLNLIVANDVSNPAIGFNSDDNMITLVDRELNTTRLALTSKAKIARRLMELITSYYLKETHHV</sequence>
<keyword evidence="1 3" id="KW-0210">Decarboxylase</keyword>
<keyword evidence="3 4" id="KW-0436">Ligase</keyword>
<feature type="binding site" evidence="3">
    <location>
        <position position="339"/>
    </location>
    <ligand>
        <name>CTP</name>
        <dbReference type="ChEBI" id="CHEBI:37563"/>
    </ligand>
</feature>
<comment type="cofactor">
    <cofactor evidence="3">
        <name>FMN</name>
        <dbReference type="ChEBI" id="CHEBI:58210"/>
    </cofactor>
    <text evidence="3">Binds 1 FMN per subunit.</text>
</comment>
<comment type="similarity">
    <text evidence="3 4">In the C-terminal section; belongs to the PPC synthetase family.</text>
</comment>
<evidence type="ECO:0000313" key="8">
    <source>
        <dbReference type="Proteomes" id="UP000273143"/>
    </source>
</evidence>
<feature type="region of interest" description="Phosphopantothenoylcysteine decarboxylase" evidence="3">
    <location>
        <begin position="1"/>
        <end position="190"/>
    </location>
</feature>
<feature type="binding site" evidence="3">
    <location>
        <position position="343"/>
    </location>
    <ligand>
        <name>CTP</name>
        <dbReference type="ChEBI" id="CHEBI:37563"/>
    </ligand>
</feature>
<dbReference type="EMBL" id="CP029822">
    <property type="protein sequence ID" value="AZS51321.1"/>
    <property type="molecule type" value="Genomic_DNA"/>
</dbReference>
<dbReference type="KEGG" id="emo:DM558_11315"/>
<evidence type="ECO:0000259" key="5">
    <source>
        <dbReference type="Pfam" id="PF02441"/>
    </source>
</evidence>
<dbReference type="GO" id="GO:0004633">
    <property type="term" value="F:phosphopantothenoylcysteine decarboxylase activity"/>
    <property type="evidence" value="ECO:0007669"/>
    <property type="project" value="UniProtKB-UniRule"/>
</dbReference>
<dbReference type="InterPro" id="IPR007085">
    <property type="entry name" value="DNA/pantothenate-metab_flavo_C"/>
</dbReference>
<organism evidence="7 8">
    <name type="scientific">Entomomonas moraniae</name>
    <dbReference type="NCBI Taxonomy" id="2213226"/>
    <lineage>
        <taxon>Bacteria</taxon>
        <taxon>Pseudomonadati</taxon>
        <taxon>Pseudomonadota</taxon>
        <taxon>Gammaproteobacteria</taxon>
        <taxon>Pseudomonadales</taxon>
        <taxon>Pseudomonadaceae</taxon>
        <taxon>Entomomonas</taxon>
    </lineage>
</organism>
<dbReference type="RefSeq" id="WP_127164085.1">
    <property type="nucleotide sequence ID" value="NZ_CP029822.1"/>
</dbReference>
<dbReference type="GO" id="GO:0010181">
    <property type="term" value="F:FMN binding"/>
    <property type="evidence" value="ECO:0007669"/>
    <property type="project" value="UniProtKB-UniRule"/>
</dbReference>
<dbReference type="SUPFAM" id="SSF102645">
    <property type="entry name" value="CoaB-like"/>
    <property type="match status" value="1"/>
</dbReference>
<accession>A0A3Q9JMZ2</accession>
<dbReference type="GO" id="GO:0046872">
    <property type="term" value="F:metal ion binding"/>
    <property type="evidence" value="ECO:0007669"/>
    <property type="project" value="UniProtKB-KW"/>
</dbReference>
<keyword evidence="3" id="KW-0511">Multifunctional enzyme</keyword>